<reference evidence="10" key="1">
    <citation type="submission" date="2021-06" db="EMBL/GenBank/DDBJ databases">
        <authorList>
            <person name="Hodson N. C."/>
            <person name="Mongue J. A."/>
            <person name="Jaron S. K."/>
        </authorList>
    </citation>
    <scope>NUCLEOTIDE SEQUENCE</scope>
</reference>
<protein>
    <recommendedName>
        <fullName evidence="9">C2H2-type domain-containing protein</fullName>
    </recommendedName>
</protein>
<keyword evidence="4 7" id="KW-0863">Zinc-finger</keyword>
<feature type="domain" description="C2H2-type" evidence="9">
    <location>
        <begin position="510"/>
        <end position="538"/>
    </location>
</feature>
<evidence type="ECO:0000313" key="10">
    <source>
        <dbReference type="EMBL" id="CAG7827821.1"/>
    </source>
</evidence>
<organism evidence="10 11">
    <name type="scientific">Allacma fusca</name>
    <dbReference type="NCBI Taxonomy" id="39272"/>
    <lineage>
        <taxon>Eukaryota</taxon>
        <taxon>Metazoa</taxon>
        <taxon>Ecdysozoa</taxon>
        <taxon>Arthropoda</taxon>
        <taxon>Hexapoda</taxon>
        <taxon>Collembola</taxon>
        <taxon>Symphypleona</taxon>
        <taxon>Sminthuridae</taxon>
        <taxon>Allacma</taxon>
    </lineage>
</organism>
<proteinExistence type="predicted"/>
<feature type="domain" description="C2H2-type" evidence="9">
    <location>
        <begin position="654"/>
        <end position="677"/>
    </location>
</feature>
<dbReference type="SMART" id="SM00355">
    <property type="entry name" value="ZnF_C2H2"/>
    <property type="match status" value="16"/>
</dbReference>
<feature type="region of interest" description="Disordered" evidence="8">
    <location>
        <begin position="1088"/>
        <end position="1133"/>
    </location>
</feature>
<evidence type="ECO:0000256" key="4">
    <source>
        <dbReference type="ARBA" id="ARBA00022771"/>
    </source>
</evidence>
<feature type="domain" description="C2H2-type" evidence="9">
    <location>
        <begin position="628"/>
        <end position="655"/>
    </location>
</feature>
<evidence type="ECO:0000256" key="1">
    <source>
        <dbReference type="ARBA" id="ARBA00004123"/>
    </source>
</evidence>
<keyword evidence="6" id="KW-0539">Nucleus</keyword>
<feature type="domain" description="C2H2-type" evidence="9">
    <location>
        <begin position="269"/>
        <end position="297"/>
    </location>
</feature>
<dbReference type="PANTHER" id="PTHR24406">
    <property type="entry name" value="TRANSCRIPTIONAL REPRESSOR CTCFL-RELATED"/>
    <property type="match status" value="1"/>
</dbReference>
<dbReference type="OrthoDB" id="7407305at2759"/>
<dbReference type="InterPro" id="IPR013087">
    <property type="entry name" value="Znf_C2H2_type"/>
</dbReference>
<evidence type="ECO:0000256" key="3">
    <source>
        <dbReference type="ARBA" id="ARBA00022737"/>
    </source>
</evidence>
<dbReference type="Proteomes" id="UP000708208">
    <property type="component" value="Unassembled WGS sequence"/>
</dbReference>
<dbReference type="Pfam" id="PF00096">
    <property type="entry name" value="zf-C2H2"/>
    <property type="match status" value="1"/>
</dbReference>
<feature type="domain" description="C2H2-type" evidence="9">
    <location>
        <begin position="42"/>
        <end position="69"/>
    </location>
</feature>
<evidence type="ECO:0000256" key="6">
    <source>
        <dbReference type="ARBA" id="ARBA00023242"/>
    </source>
</evidence>
<dbReference type="PROSITE" id="PS00028">
    <property type="entry name" value="ZINC_FINGER_C2H2_1"/>
    <property type="match status" value="10"/>
</dbReference>
<sequence length="1322" mass="146363">MLSARVWEAVETFNARTSVGRVVVNPPGKRGEVKAHPTLETWHFCKCGKAFSNPDSYVLHRKTHQGKNISLQLDLTPAPSKNGKKVEELNCGKALKKPLTSKVIIKKRIEKEVRVVEKPDPSPKKVQVVKVTPKGIKSIKGIRLHIKNGANVRPVWPVATPPQMQPQANNIHRCNQCEQVFILAVHLKAHIRLKHTPSLLGKVGEAMEVVMTLPQPVQVMPKPKPLTAKRLKLRTKVSNVSCEPCKLAFRTHIGYFLHLKVAHGSKGLHCCPHCPKKTLSRDTLHAHVNSFHKMTKPTSNISTRSTGKKIQEVCEASADSAVYVAHPVVAVPISNELKAVKLSEDMTNFISTRSGNHQKLPEVSNARNTSLLPRCKICKRLFYSAKLLQTHMIRKHNKPECRTIEKSVELVHENIPLSTPKSSSKKSSLLKVGMPGKASSEGKSLNGGSLFHDVVGTRTRSRLTSTNSSSISDPILTDDVPTLPVGSQADKTDIKDKETAEPMAPSSSDFTCKSCGINFETRRSLVHHTRESHPVENLLKCKDCSLQFTTANRLKKHSLRHTLASTRQTVKAVKLSGGNMVNLRKSFEEKIRSDVSTRNLGKSARQLKRPSTVLKDKLQDGEQKKRLFDCNLCGKKFSHFFSLSQHLKNHSSPFSCGICGTGFSLQANLDLHNEKAHFPGGQYACEICPCVYENYRGLASHVAHRHQTKLQANIVVVTKGKNNSSLVSEEDINPTQTPVGHEHQSSLLPTFEVKRRPQKPSTEINTTGSTDKAPNFIKCEICGCEITKNLYASHLKEAHVVSGKFHCPQCTCVFESRQSLSVHKRTLHFYSGNKSLMKPIYAKHKLSPDNNVDCSPKRERKETSNTVLLKETPSVNNCEWSSCTLCSLSIPGGYAELQKHLQIAHVNPSTFRCQHCSCSFRDRRSLVVHMTNVIHPVNDNPVIPVLITQNNIGTVQILPHFRPVLPQGTSITELSTTINPMEEVPCKATETSIVLDKKESTNELVEDSIPKIISYYSQNPEYIKKQSPQKSNESDVLVCVETNPSELGKLGKAIESEAKKLMKAKDIKKVRVTPGISISVVQANENDNEKGMKINGNSNESHGIIPGGLHLTNRGKSKRRKQKPLLPPPPTELATVSSEYQLPFALDSLQPITPEVITFPMSTLDRASEATTNDWDSWNLSKLLGTSNDDDDFPTESGNNCSTESPVSQKSFDIGPVIETDPLESVPVKSTSFVESKSVSQNKTRLATCPVCKKSFFNQQKLLRHIELHEDQAKLALKPGGKCGYCGQSFDVHAALWTHLKECRGKSSSNEVVTGGSHPEST</sequence>
<feature type="domain" description="C2H2-type" evidence="9">
    <location>
        <begin position="172"/>
        <end position="196"/>
    </location>
</feature>
<feature type="region of interest" description="Disordered" evidence="8">
    <location>
        <begin position="1187"/>
        <end position="1208"/>
    </location>
</feature>
<feature type="domain" description="C2H2-type" evidence="9">
    <location>
        <begin position="1247"/>
        <end position="1274"/>
    </location>
</feature>
<feature type="compositionally biased region" description="Low complexity" evidence="8">
    <location>
        <begin position="462"/>
        <end position="472"/>
    </location>
</feature>
<feature type="domain" description="C2H2-type" evidence="9">
    <location>
        <begin position="805"/>
        <end position="835"/>
    </location>
</feature>
<accession>A0A8J2L4N5</accession>
<comment type="caution">
    <text evidence="10">The sequence shown here is derived from an EMBL/GenBank/DDBJ whole genome shotgun (WGS) entry which is preliminary data.</text>
</comment>
<evidence type="ECO:0000256" key="2">
    <source>
        <dbReference type="ARBA" id="ARBA00022723"/>
    </source>
</evidence>
<evidence type="ECO:0000256" key="7">
    <source>
        <dbReference type="PROSITE-ProRule" id="PRU00042"/>
    </source>
</evidence>
<feature type="compositionally biased region" description="Low complexity" evidence="8">
    <location>
        <begin position="421"/>
        <end position="431"/>
    </location>
</feature>
<feature type="compositionally biased region" description="Basic residues" evidence="8">
    <location>
        <begin position="1113"/>
        <end position="1123"/>
    </location>
</feature>
<gene>
    <name evidence="10" type="ORF">AFUS01_LOCUS37782</name>
</gene>
<keyword evidence="3" id="KW-0677">Repeat</keyword>
<dbReference type="EMBL" id="CAJVCH010545006">
    <property type="protein sequence ID" value="CAG7827821.1"/>
    <property type="molecule type" value="Genomic_DNA"/>
</dbReference>
<keyword evidence="5" id="KW-0862">Zinc</keyword>
<dbReference type="GO" id="GO:0005634">
    <property type="term" value="C:nucleus"/>
    <property type="evidence" value="ECO:0007669"/>
    <property type="project" value="UniProtKB-SubCell"/>
</dbReference>
<evidence type="ECO:0000256" key="8">
    <source>
        <dbReference type="SAM" id="MobiDB-lite"/>
    </source>
</evidence>
<evidence type="ECO:0000259" key="9">
    <source>
        <dbReference type="PROSITE" id="PS50157"/>
    </source>
</evidence>
<dbReference type="PROSITE" id="PS50157">
    <property type="entry name" value="ZINC_FINGER_C2H2_2"/>
    <property type="match status" value="10"/>
</dbReference>
<feature type="domain" description="C2H2-type" evidence="9">
    <location>
        <begin position="539"/>
        <end position="566"/>
    </location>
</feature>
<feature type="compositionally biased region" description="Polar residues" evidence="8">
    <location>
        <begin position="1196"/>
        <end position="1208"/>
    </location>
</feature>
<comment type="subcellular location">
    <subcellularLocation>
        <location evidence="1">Nucleus</location>
    </subcellularLocation>
</comment>
<keyword evidence="11" id="KW-1185">Reference proteome</keyword>
<feature type="domain" description="C2H2-type" evidence="9">
    <location>
        <begin position="911"/>
        <end position="935"/>
    </location>
</feature>
<dbReference type="InterPro" id="IPR050888">
    <property type="entry name" value="ZnF_C2H2-type_TF"/>
</dbReference>
<feature type="compositionally biased region" description="Basic and acidic residues" evidence="8">
    <location>
        <begin position="490"/>
        <end position="500"/>
    </location>
</feature>
<feature type="region of interest" description="Disordered" evidence="8">
    <location>
        <begin position="417"/>
        <end position="509"/>
    </location>
</feature>
<dbReference type="GO" id="GO:0008270">
    <property type="term" value="F:zinc ion binding"/>
    <property type="evidence" value="ECO:0007669"/>
    <property type="project" value="UniProtKB-KW"/>
</dbReference>
<evidence type="ECO:0000313" key="11">
    <source>
        <dbReference type="Proteomes" id="UP000708208"/>
    </source>
</evidence>
<keyword evidence="2" id="KW-0479">Metal-binding</keyword>
<name>A0A8J2L4N5_9HEXA</name>
<evidence type="ECO:0000256" key="5">
    <source>
        <dbReference type="ARBA" id="ARBA00022833"/>
    </source>
</evidence>